<reference evidence="3 4" key="1">
    <citation type="submission" date="2019-01" db="EMBL/GenBank/DDBJ databases">
        <authorList>
            <person name="Brito A."/>
        </authorList>
    </citation>
    <scope>NUCLEOTIDE SEQUENCE [LARGE SCALE GENOMIC DNA]</scope>
    <source>
        <strain evidence="3">1</strain>
    </source>
</reference>
<dbReference type="Proteomes" id="UP000320055">
    <property type="component" value="Unassembled WGS sequence"/>
</dbReference>
<name>A0A563VNG8_9CYAN</name>
<dbReference type="RefSeq" id="WP_144871177.1">
    <property type="nucleotide sequence ID" value="NZ_LR213926.1"/>
</dbReference>
<keyword evidence="4" id="KW-1185">Reference proteome</keyword>
<gene>
    <name evidence="3" type="ORF">H1P_1750009</name>
</gene>
<feature type="signal peptide" evidence="2">
    <location>
        <begin position="1"/>
        <end position="30"/>
    </location>
</feature>
<dbReference type="AlphaFoldDB" id="A0A563VNG8"/>
<dbReference type="EMBL" id="CAACVJ010000085">
    <property type="protein sequence ID" value="VEP12984.1"/>
    <property type="molecule type" value="Genomic_DNA"/>
</dbReference>
<evidence type="ECO:0000313" key="4">
    <source>
        <dbReference type="Proteomes" id="UP000320055"/>
    </source>
</evidence>
<evidence type="ECO:0000256" key="2">
    <source>
        <dbReference type="SAM" id="SignalP"/>
    </source>
</evidence>
<protein>
    <submittedName>
        <fullName evidence="3">Uncharacterized protein</fullName>
    </submittedName>
</protein>
<sequence length="98" mass="10904">MKFNNNNSKKSFTLLTFLSFCAIATSTATAAVEPLSNKEALSPATKQQSENQETQKPFEPISRSNDETKEEIHLDREWEDILGDDESGEEILLARGAV</sequence>
<dbReference type="OrthoDB" id="9906568at2"/>
<evidence type="ECO:0000313" key="3">
    <source>
        <dbReference type="EMBL" id="VEP12984.1"/>
    </source>
</evidence>
<feature type="region of interest" description="Disordered" evidence="1">
    <location>
        <begin position="32"/>
        <end position="78"/>
    </location>
</feature>
<proteinExistence type="predicted"/>
<feature type="compositionally biased region" description="Basic and acidic residues" evidence="1">
    <location>
        <begin position="64"/>
        <end position="76"/>
    </location>
</feature>
<evidence type="ECO:0000256" key="1">
    <source>
        <dbReference type="SAM" id="MobiDB-lite"/>
    </source>
</evidence>
<accession>A0A563VNG8</accession>
<feature type="chain" id="PRO_5021886949" evidence="2">
    <location>
        <begin position="31"/>
        <end position="98"/>
    </location>
</feature>
<keyword evidence="2" id="KW-0732">Signal</keyword>
<organism evidence="3 4">
    <name type="scientific">Hyella patelloides LEGE 07179</name>
    <dbReference type="NCBI Taxonomy" id="945734"/>
    <lineage>
        <taxon>Bacteria</taxon>
        <taxon>Bacillati</taxon>
        <taxon>Cyanobacteriota</taxon>
        <taxon>Cyanophyceae</taxon>
        <taxon>Pleurocapsales</taxon>
        <taxon>Hyellaceae</taxon>
        <taxon>Hyella</taxon>
    </lineage>
</organism>
<feature type="compositionally biased region" description="Polar residues" evidence="1">
    <location>
        <begin position="44"/>
        <end position="55"/>
    </location>
</feature>